<evidence type="ECO:0000259" key="1">
    <source>
        <dbReference type="PROSITE" id="PS51186"/>
    </source>
</evidence>
<dbReference type="InterPro" id="IPR000182">
    <property type="entry name" value="GNAT_dom"/>
</dbReference>
<dbReference type="PANTHER" id="PTHR43415:SF3">
    <property type="entry name" value="GNAT-FAMILY ACETYLTRANSFERASE"/>
    <property type="match status" value="1"/>
</dbReference>
<dbReference type="AlphaFoldDB" id="A0A7C9HDY8"/>
<dbReference type="CDD" id="cd04301">
    <property type="entry name" value="NAT_SF"/>
    <property type="match status" value="1"/>
</dbReference>
<name>A0A7C9HDY8_9BACT</name>
<proteinExistence type="predicted"/>
<dbReference type="Proteomes" id="UP000482295">
    <property type="component" value="Unassembled WGS sequence"/>
</dbReference>
<keyword evidence="3" id="KW-1185">Reference proteome</keyword>
<dbReference type="Gene3D" id="3.40.630.30">
    <property type="match status" value="1"/>
</dbReference>
<sequence>MVDKMQTSNAPTVTLRAMEPEDLDALYRIENDRQLWNIGSTNVPYSRYALHNYIADAKNDIYIDGQIRMMIENEGGIVVGVIDLVNFDAKHQRAELGIIIMEQHRRQGYAKAAILKLIQYARNVLHLNQIYAVVAVDNTNSRHCLTSLGFSSGARLQQWLCSEGSYQDALVMQLFIEKA</sequence>
<protein>
    <submittedName>
        <fullName evidence="2">GNAT family N-acetyltransferase</fullName>
    </submittedName>
</protein>
<comment type="caution">
    <text evidence="2">The sequence shown here is derived from an EMBL/GenBank/DDBJ whole genome shotgun (WGS) entry which is preliminary data.</text>
</comment>
<organism evidence="2 3">
    <name type="scientific">Prevotella vespertina</name>
    <dbReference type="NCBI Taxonomy" id="2608404"/>
    <lineage>
        <taxon>Bacteria</taxon>
        <taxon>Pseudomonadati</taxon>
        <taxon>Bacteroidota</taxon>
        <taxon>Bacteroidia</taxon>
        <taxon>Bacteroidales</taxon>
        <taxon>Prevotellaceae</taxon>
        <taxon>Prevotella</taxon>
    </lineage>
</organism>
<accession>A0A7C9HDY8</accession>
<dbReference type="PANTHER" id="PTHR43415">
    <property type="entry name" value="SPERMIDINE N(1)-ACETYLTRANSFERASE"/>
    <property type="match status" value="1"/>
</dbReference>
<gene>
    <name evidence="2" type="ORF">F0475_05795</name>
</gene>
<dbReference type="Pfam" id="PF13302">
    <property type="entry name" value="Acetyltransf_3"/>
    <property type="match status" value="1"/>
</dbReference>
<evidence type="ECO:0000313" key="2">
    <source>
        <dbReference type="EMBL" id="MUL27823.1"/>
    </source>
</evidence>
<dbReference type="EMBL" id="VVIQ01000004">
    <property type="protein sequence ID" value="MUL27823.1"/>
    <property type="molecule type" value="Genomic_DNA"/>
</dbReference>
<evidence type="ECO:0000313" key="3">
    <source>
        <dbReference type="Proteomes" id="UP000482295"/>
    </source>
</evidence>
<dbReference type="SUPFAM" id="SSF55729">
    <property type="entry name" value="Acyl-CoA N-acyltransferases (Nat)"/>
    <property type="match status" value="1"/>
</dbReference>
<dbReference type="GO" id="GO:0016747">
    <property type="term" value="F:acyltransferase activity, transferring groups other than amino-acyl groups"/>
    <property type="evidence" value="ECO:0007669"/>
    <property type="project" value="InterPro"/>
</dbReference>
<dbReference type="InterPro" id="IPR016181">
    <property type="entry name" value="Acyl_CoA_acyltransferase"/>
</dbReference>
<reference evidence="2 3" key="1">
    <citation type="submission" date="2019-09" db="EMBL/GenBank/DDBJ databases">
        <title>Prevotella A2879 sp. nov., isolated from an abscess of a patient.</title>
        <authorList>
            <person name="Buhl M."/>
            <person name="Oberhettinger P."/>
        </authorList>
    </citation>
    <scope>NUCLEOTIDE SEQUENCE [LARGE SCALE GENOMIC DNA]</scope>
    <source>
        <strain evidence="2 3">A2879</strain>
    </source>
</reference>
<dbReference type="PROSITE" id="PS51186">
    <property type="entry name" value="GNAT"/>
    <property type="match status" value="1"/>
</dbReference>
<keyword evidence="2" id="KW-0808">Transferase</keyword>
<feature type="domain" description="N-acetyltransferase" evidence="1">
    <location>
        <begin position="13"/>
        <end position="177"/>
    </location>
</feature>